<accession>A0AAE3GSA0</accession>
<dbReference type="RefSeq" id="WP_254011816.1">
    <property type="nucleotide sequence ID" value="NZ_JAMZMM010000089.1"/>
</dbReference>
<dbReference type="Proteomes" id="UP001204953">
    <property type="component" value="Unassembled WGS sequence"/>
</dbReference>
<evidence type="ECO:0000313" key="2">
    <source>
        <dbReference type="Proteomes" id="UP001204953"/>
    </source>
</evidence>
<gene>
    <name evidence="1" type="ORF">NJ959_11220</name>
</gene>
<comment type="caution">
    <text evidence="1">The sequence shown here is derived from an EMBL/GenBank/DDBJ whole genome shotgun (WGS) entry which is preliminary data.</text>
</comment>
<dbReference type="AlphaFoldDB" id="A0AAE3GSA0"/>
<proteinExistence type="predicted"/>
<sequence length="341" mass="39318">MSEGNVTVRVDTSAVANEVARLSTDLDRLGDQFHNDSRLLQREMAEGFTASVTQMRDSLAVTMAQMEAVQQAVNLVQQEVNRGIEAEAQTKLFEQYAAIAEEIDAIATASQRLEERYAKSVQDTHRVTRRYDSLNHTVRKSYQTDIRRLGRYIFEMMETHFQKTVESRISQQHTGFISSVIDSIEQIRQTREQQLAKLLEAVSIQLTEFLTKRQEFAESIESIKVQNLPVTGEVAVPMVVIKCQEANKTTILAGNEVVKSSGRMVQYQLQDSDIFRTLRSDFSNADNYLQWRSMTPEEINIMERNLQQLLEQNYITQEYYQHLIQGFRNQPPMVPVQVRQR</sequence>
<organism evidence="1 2">
    <name type="scientific">Limnofasciculus baicalensis BBK-W-15</name>
    <dbReference type="NCBI Taxonomy" id="2699891"/>
    <lineage>
        <taxon>Bacteria</taxon>
        <taxon>Bacillati</taxon>
        <taxon>Cyanobacteriota</taxon>
        <taxon>Cyanophyceae</taxon>
        <taxon>Coleofasciculales</taxon>
        <taxon>Coleofasciculaceae</taxon>
        <taxon>Limnofasciculus</taxon>
        <taxon>Limnofasciculus baicalensis</taxon>
    </lineage>
</organism>
<keyword evidence="2" id="KW-1185">Reference proteome</keyword>
<name>A0AAE3GSA0_9CYAN</name>
<evidence type="ECO:0000313" key="1">
    <source>
        <dbReference type="EMBL" id="MCP2729027.1"/>
    </source>
</evidence>
<protein>
    <submittedName>
        <fullName evidence="1">Uncharacterized protein</fullName>
    </submittedName>
</protein>
<reference evidence="1" key="1">
    <citation type="submission" date="2022-06" db="EMBL/GenBank/DDBJ databases">
        <title>New cyanobacteria of genus Symplocastrum in benthos of Lake Baikal.</title>
        <authorList>
            <person name="Sorokovikova E."/>
            <person name="Tikhonova I."/>
            <person name="Krasnopeev A."/>
            <person name="Evseev P."/>
            <person name="Gladkikh A."/>
            <person name="Belykh O."/>
        </authorList>
    </citation>
    <scope>NUCLEOTIDE SEQUENCE</scope>
    <source>
        <strain evidence="1">BBK-W-15</strain>
    </source>
</reference>
<dbReference type="EMBL" id="JAMZMM010000089">
    <property type="protein sequence ID" value="MCP2729027.1"/>
    <property type="molecule type" value="Genomic_DNA"/>
</dbReference>